<comment type="caution">
    <text evidence="4">The sequence shown here is derived from an EMBL/GenBank/DDBJ whole genome shotgun (WGS) entry which is preliminary data.</text>
</comment>
<dbReference type="EMBL" id="MQWA01000001">
    <property type="protein sequence ID" value="PQJ29529.1"/>
    <property type="molecule type" value="Genomic_DNA"/>
</dbReference>
<evidence type="ECO:0000259" key="3">
    <source>
        <dbReference type="Pfam" id="PF00082"/>
    </source>
</evidence>
<comment type="caution">
    <text evidence="2">Lacks conserved residue(s) required for the propagation of feature annotation.</text>
</comment>
<dbReference type="RefSeq" id="WP_105044030.1">
    <property type="nucleotide sequence ID" value="NZ_MQWA01000001.1"/>
</dbReference>
<gene>
    <name evidence="4" type="ORF">BSZ32_14195</name>
</gene>
<dbReference type="InterPro" id="IPR036852">
    <property type="entry name" value="Peptidase_S8/S53_dom_sf"/>
</dbReference>
<name>A0A2S7U3D5_9BACT</name>
<organism evidence="4 5">
    <name type="scientific">Rubritalea profundi</name>
    <dbReference type="NCBI Taxonomy" id="1658618"/>
    <lineage>
        <taxon>Bacteria</taxon>
        <taxon>Pseudomonadati</taxon>
        <taxon>Verrucomicrobiota</taxon>
        <taxon>Verrucomicrobiia</taxon>
        <taxon>Verrucomicrobiales</taxon>
        <taxon>Rubritaleaceae</taxon>
        <taxon>Rubritalea</taxon>
    </lineage>
</organism>
<dbReference type="Gene3D" id="2.60.120.380">
    <property type="match status" value="1"/>
</dbReference>
<dbReference type="OrthoDB" id="194957at2"/>
<keyword evidence="5" id="KW-1185">Reference proteome</keyword>
<evidence type="ECO:0000313" key="5">
    <source>
        <dbReference type="Proteomes" id="UP000239907"/>
    </source>
</evidence>
<dbReference type="SUPFAM" id="SSF49785">
    <property type="entry name" value="Galactose-binding domain-like"/>
    <property type="match status" value="1"/>
</dbReference>
<evidence type="ECO:0000313" key="4">
    <source>
        <dbReference type="EMBL" id="PQJ29529.1"/>
    </source>
</evidence>
<dbReference type="SUPFAM" id="SSF49899">
    <property type="entry name" value="Concanavalin A-like lectins/glucanases"/>
    <property type="match status" value="1"/>
</dbReference>
<dbReference type="InterPro" id="IPR051048">
    <property type="entry name" value="Peptidase_S8/S53_subtilisin"/>
</dbReference>
<dbReference type="InterPro" id="IPR008979">
    <property type="entry name" value="Galactose-bd-like_sf"/>
</dbReference>
<dbReference type="PANTHER" id="PTHR43399:SF4">
    <property type="entry name" value="CELL WALL-ASSOCIATED PROTEASE"/>
    <property type="match status" value="1"/>
</dbReference>
<dbReference type="GO" id="GO:0004252">
    <property type="term" value="F:serine-type endopeptidase activity"/>
    <property type="evidence" value="ECO:0007669"/>
    <property type="project" value="InterPro"/>
</dbReference>
<sequence>MTVGAVSDAVSSGSRDLQQANITIFSSWGPTDDGRIKPDIVANGDSLTSADSSSDTSYLTLSGTSMSTPSAMGAAMLIQQRYAQINSYKRMPSSLQKALILHSADDLGNPGPDYSYGWGLMNAKAAVELLDKHEASPSLEHLSVINLNDGSSHQRQFQWDGSSSEIRITLCWTDPVPASAIYGIDNPQSALVNDLDIRLTSPTGETTLPWILDPTAPSASATRGDNTRDNVEQIILNLPVAGNYTLSVNHKGTLTGGNQVCSIIIDGHKIGPHAQWEFDQIQDLNVADTGGSHFDGTLSSSGASPIQGMRGQGLYLDGIQGSVTIPPLNLVNPQTTLTAWVKLNRSQDPDVAILYNGSNNLSSGLTIKNGNSLAYQWNAGASDTATLSSLTLPSEQWCFIALVIHPTQTTLYLHDGTSMHSSIHQVNNSASNFSDSSSIGWDGVSPYRLDACLDEIRIYQRALPPDELLDVYYAGLSDVSRHAYDEGLVGEDLEPLADADGDGVSNLVEYVLGSSLTTPNSPITTSYSEGLLTLNFTDMNRPGFIIIPEWSDDLIQWSSTGFIISNEGASIGATGDQMFVRLRVTSQ</sequence>
<feature type="domain" description="Peptidase S8/S53" evidence="3">
    <location>
        <begin position="1"/>
        <end position="119"/>
    </location>
</feature>
<dbReference type="InterPro" id="IPR013320">
    <property type="entry name" value="ConA-like_dom_sf"/>
</dbReference>
<comment type="similarity">
    <text evidence="1 2">Belongs to the peptidase S8 family.</text>
</comment>
<dbReference type="Gene3D" id="2.60.120.200">
    <property type="match status" value="1"/>
</dbReference>
<dbReference type="SUPFAM" id="SSF52743">
    <property type="entry name" value="Subtilisin-like"/>
    <property type="match status" value="1"/>
</dbReference>
<proteinExistence type="inferred from homology"/>
<evidence type="ECO:0000256" key="2">
    <source>
        <dbReference type="PROSITE-ProRule" id="PRU01240"/>
    </source>
</evidence>
<dbReference type="InterPro" id="IPR000209">
    <property type="entry name" value="Peptidase_S8/S53_dom"/>
</dbReference>
<dbReference type="Proteomes" id="UP000239907">
    <property type="component" value="Unassembled WGS sequence"/>
</dbReference>
<dbReference type="Pfam" id="PF00082">
    <property type="entry name" value="Peptidase_S8"/>
    <property type="match status" value="1"/>
</dbReference>
<accession>A0A2S7U3D5</accession>
<dbReference type="PROSITE" id="PS51892">
    <property type="entry name" value="SUBTILASE"/>
    <property type="match status" value="1"/>
</dbReference>
<protein>
    <recommendedName>
        <fullName evidence="3">Peptidase S8/S53 domain-containing protein</fullName>
    </recommendedName>
</protein>
<dbReference type="PANTHER" id="PTHR43399">
    <property type="entry name" value="SUBTILISIN-RELATED"/>
    <property type="match status" value="1"/>
</dbReference>
<dbReference type="GO" id="GO:0006508">
    <property type="term" value="P:proteolysis"/>
    <property type="evidence" value="ECO:0007669"/>
    <property type="project" value="InterPro"/>
</dbReference>
<evidence type="ECO:0000256" key="1">
    <source>
        <dbReference type="ARBA" id="ARBA00011073"/>
    </source>
</evidence>
<dbReference type="Gene3D" id="3.40.50.200">
    <property type="entry name" value="Peptidase S8/S53 domain"/>
    <property type="match status" value="1"/>
</dbReference>
<reference evidence="4 5" key="1">
    <citation type="submission" date="2016-12" db="EMBL/GenBank/DDBJ databases">
        <title>Study of bacterial adaptation to deep sea.</title>
        <authorList>
            <person name="Song J."/>
            <person name="Yoshizawa S."/>
            <person name="Kogure K."/>
        </authorList>
    </citation>
    <scope>NUCLEOTIDE SEQUENCE [LARGE SCALE GENOMIC DNA]</scope>
    <source>
        <strain evidence="4 5">SAORIC-165</strain>
    </source>
</reference>
<dbReference type="AlphaFoldDB" id="A0A2S7U3D5"/>
<dbReference type="Pfam" id="PF13385">
    <property type="entry name" value="Laminin_G_3"/>
    <property type="match status" value="1"/>
</dbReference>